<protein>
    <submittedName>
        <fullName evidence="1">Uncharacterized protein</fullName>
    </submittedName>
</protein>
<dbReference type="OrthoDB" id="504708at2759"/>
<dbReference type="PANTHER" id="PTHR45985">
    <property type="match status" value="1"/>
</dbReference>
<proteinExistence type="predicted"/>
<dbReference type="STRING" id="48709.A0A1D2MA57"/>
<accession>A0A1D2MA57</accession>
<gene>
    <name evidence="1" type="ORF">Ocin01_16871</name>
</gene>
<evidence type="ECO:0000313" key="1">
    <source>
        <dbReference type="EMBL" id="ODM89812.1"/>
    </source>
</evidence>
<comment type="caution">
    <text evidence="1">The sequence shown here is derived from an EMBL/GenBank/DDBJ whole genome shotgun (WGS) entry which is preliminary data.</text>
</comment>
<dbReference type="EMBL" id="LJIJ01002346">
    <property type="protein sequence ID" value="ODM89812.1"/>
    <property type="molecule type" value="Genomic_DNA"/>
</dbReference>
<organism evidence="1 2">
    <name type="scientific">Orchesella cincta</name>
    <name type="common">Springtail</name>
    <name type="synonym">Podura cincta</name>
    <dbReference type="NCBI Taxonomy" id="48709"/>
    <lineage>
        <taxon>Eukaryota</taxon>
        <taxon>Metazoa</taxon>
        <taxon>Ecdysozoa</taxon>
        <taxon>Arthropoda</taxon>
        <taxon>Hexapoda</taxon>
        <taxon>Collembola</taxon>
        <taxon>Entomobryomorpha</taxon>
        <taxon>Entomobryoidea</taxon>
        <taxon>Orchesellidae</taxon>
        <taxon>Orchesellinae</taxon>
        <taxon>Orchesella</taxon>
    </lineage>
</organism>
<dbReference type="AlphaFoldDB" id="A0A1D2MA57"/>
<keyword evidence="2" id="KW-1185">Reference proteome</keyword>
<dbReference type="Proteomes" id="UP000094527">
    <property type="component" value="Unassembled WGS sequence"/>
</dbReference>
<dbReference type="InterPro" id="IPR052740">
    <property type="entry name" value="CE4"/>
</dbReference>
<sequence length="71" mass="8201">MDDVWLVTNWQALQWIGKPTSSNRDRPPRCNYPKVCNLWHKSGVRYMKTCQSCPQQYPCTGNTGLILTLSN</sequence>
<evidence type="ECO:0000313" key="2">
    <source>
        <dbReference type="Proteomes" id="UP000094527"/>
    </source>
</evidence>
<reference evidence="1 2" key="1">
    <citation type="journal article" date="2016" name="Genome Biol. Evol.">
        <title>Gene Family Evolution Reflects Adaptation to Soil Environmental Stressors in the Genome of the Collembolan Orchesella cincta.</title>
        <authorList>
            <person name="Faddeeva-Vakhrusheva A."/>
            <person name="Derks M.F."/>
            <person name="Anvar S.Y."/>
            <person name="Agamennone V."/>
            <person name="Suring W."/>
            <person name="Smit S."/>
            <person name="van Straalen N.M."/>
            <person name="Roelofs D."/>
        </authorList>
    </citation>
    <scope>NUCLEOTIDE SEQUENCE [LARGE SCALE GENOMIC DNA]</scope>
    <source>
        <tissue evidence="1">Mixed pool</tissue>
    </source>
</reference>
<name>A0A1D2MA57_ORCCI</name>
<dbReference type="PANTHER" id="PTHR45985:SF12">
    <property type="entry name" value="CHITIN DEACETYLASE-LIKE 5, ISOFORM B"/>
    <property type="match status" value="1"/>
</dbReference>